<name>A0A098BYX2_9BACT</name>
<sequence length="221" mass="25165">MNIYKELSFAMEYDQFYQSDGGRAVDMAEKAAISDLLEQVDSREMLELGCGTGHWTAFFSEKGFRVTAVDQSPAMLEQARKRVIPEVQWVDADAAHLPFSDGQFELITAITLFEFVEDRNALLSEIGRLLKPGGFLIVGWLNSLSEIGRQKKSSPTFSQAHLYTPAEIRNHLTNLGTPQFHYAVYYDHNFKLLDELSDRRTVQPAFIATIVQKRRNHADHH</sequence>
<gene>
    <name evidence="2" type="ORF">ING2E5B_0586</name>
</gene>
<dbReference type="Gene3D" id="3.40.50.150">
    <property type="entry name" value="Vaccinia Virus protein VP39"/>
    <property type="match status" value="1"/>
</dbReference>
<keyword evidence="3" id="KW-1185">Reference proteome</keyword>
<dbReference type="HOGENOM" id="CLU_037990_14_0_10"/>
<reference evidence="2 3" key="1">
    <citation type="submission" date="2014-08" db="EMBL/GenBank/DDBJ databases">
        <authorList>
            <person name="Wibberg D."/>
        </authorList>
    </citation>
    <scope>NUCLEOTIDE SEQUENCE [LARGE SCALE GENOMIC DNA]</scope>
    <source>
        <strain evidence="3">ING2-E5B</strain>
    </source>
</reference>
<dbReference type="InterPro" id="IPR029063">
    <property type="entry name" value="SAM-dependent_MTases_sf"/>
</dbReference>
<organism evidence="2 3">
    <name type="scientific">Fermentimonas caenicola</name>
    <dbReference type="NCBI Taxonomy" id="1562970"/>
    <lineage>
        <taxon>Bacteria</taxon>
        <taxon>Pseudomonadati</taxon>
        <taxon>Bacteroidota</taxon>
        <taxon>Bacteroidia</taxon>
        <taxon>Bacteroidales</taxon>
        <taxon>Dysgonomonadaceae</taxon>
        <taxon>Fermentimonas</taxon>
    </lineage>
</organism>
<evidence type="ECO:0000313" key="2">
    <source>
        <dbReference type="EMBL" id="CEA15353.1"/>
    </source>
</evidence>
<dbReference type="Pfam" id="PF08241">
    <property type="entry name" value="Methyltransf_11"/>
    <property type="match status" value="1"/>
</dbReference>
<dbReference type="EMBL" id="LN515532">
    <property type="protein sequence ID" value="CEA15353.1"/>
    <property type="molecule type" value="Genomic_DNA"/>
</dbReference>
<dbReference type="CDD" id="cd02440">
    <property type="entry name" value="AdoMet_MTases"/>
    <property type="match status" value="1"/>
</dbReference>
<dbReference type="PANTHER" id="PTHR43861">
    <property type="entry name" value="TRANS-ACONITATE 2-METHYLTRANSFERASE-RELATED"/>
    <property type="match status" value="1"/>
</dbReference>
<dbReference type="Proteomes" id="UP000032417">
    <property type="component" value="Chromosome 1"/>
</dbReference>
<proteinExistence type="predicted"/>
<dbReference type="InterPro" id="IPR013216">
    <property type="entry name" value="Methyltransf_11"/>
</dbReference>
<dbReference type="GO" id="GO:0008757">
    <property type="term" value="F:S-adenosylmethionine-dependent methyltransferase activity"/>
    <property type="evidence" value="ECO:0007669"/>
    <property type="project" value="InterPro"/>
</dbReference>
<dbReference type="AlphaFoldDB" id="A0A098BYX2"/>
<accession>A0A098BYX2</accession>
<dbReference type="STRING" id="1562970.ING2E5B_0586"/>
<dbReference type="OrthoDB" id="9770553at2"/>
<feature type="domain" description="Methyltransferase type 11" evidence="1">
    <location>
        <begin position="46"/>
        <end position="138"/>
    </location>
</feature>
<evidence type="ECO:0000313" key="3">
    <source>
        <dbReference type="Proteomes" id="UP000032417"/>
    </source>
</evidence>
<dbReference type="SUPFAM" id="SSF53335">
    <property type="entry name" value="S-adenosyl-L-methionine-dependent methyltransferases"/>
    <property type="match status" value="1"/>
</dbReference>
<evidence type="ECO:0000259" key="1">
    <source>
        <dbReference type="Pfam" id="PF08241"/>
    </source>
</evidence>
<dbReference type="KEGG" id="pbt:ING2E5B_0586"/>
<protein>
    <recommendedName>
        <fullName evidence="1">Methyltransferase type 11 domain-containing protein</fullName>
    </recommendedName>
</protein>